<name>A0ABR6VLB5_9FIRM</name>
<dbReference type="InterPro" id="IPR003251">
    <property type="entry name" value="Rr_diiron-bd_dom"/>
</dbReference>
<dbReference type="InterPro" id="IPR012347">
    <property type="entry name" value="Ferritin-like"/>
</dbReference>
<feature type="domain" description="Ferritin-like diiron" evidence="1">
    <location>
        <begin position="71"/>
        <end position="140"/>
    </location>
</feature>
<sequence length="140" mass="14998">MELHDNAKGTAIEELIKTLHTAEVHGSDSYYVLAAQAKAAGLDDLAEAMSLNAHEDSAHGGTYGAMLGLGANDEATLWKRAVAFYQAEASAKETLTALAQKVRDAGFPDVADVILATIPQEDEHARRLARVFEARGISYK</sequence>
<evidence type="ECO:0000259" key="1">
    <source>
        <dbReference type="PROSITE" id="PS50905"/>
    </source>
</evidence>
<accession>A0ABR6VLB5</accession>
<evidence type="ECO:0000313" key="3">
    <source>
        <dbReference type="Proteomes" id="UP000606870"/>
    </source>
</evidence>
<reference evidence="2 3" key="1">
    <citation type="submission" date="2020-08" db="EMBL/GenBank/DDBJ databases">
        <authorList>
            <person name="Liu C."/>
            <person name="Sun Q."/>
        </authorList>
    </citation>
    <scope>NUCLEOTIDE SEQUENCE [LARGE SCALE GENOMIC DNA]</scope>
    <source>
        <strain evidence="2 3">NSJ-59</strain>
    </source>
</reference>
<dbReference type="Proteomes" id="UP000606870">
    <property type="component" value="Unassembled WGS sequence"/>
</dbReference>
<dbReference type="Gene3D" id="1.20.1260.10">
    <property type="match status" value="1"/>
</dbReference>
<dbReference type="RefSeq" id="WP_186504010.1">
    <property type="nucleotide sequence ID" value="NZ_JACOGK010000030.1"/>
</dbReference>
<gene>
    <name evidence="2" type="ORF">H8J70_09810</name>
</gene>
<organism evidence="2 3">
    <name type="scientific">Megasphaera hominis</name>
    <dbReference type="NCBI Taxonomy" id="159836"/>
    <lineage>
        <taxon>Bacteria</taxon>
        <taxon>Bacillati</taxon>
        <taxon>Bacillota</taxon>
        <taxon>Negativicutes</taxon>
        <taxon>Veillonellales</taxon>
        <taxon>Veillonellaceae</taxon>
        <taxon>Megasphaera</taxon>
    </lineage>
</organism>
<comment type="caution">
    <text evidence="2">The sequence shown here is derived from an EMBL/GenBank/DDBJ whole genome shotgun (WGS) entry which is preliminary data.</text>
</comment>
<protein>
    <recommendedName>
        <fullName evidence="1">Ferritin-like diiron domain-containing protein</fullName>
    </recommendedName>
</protein>
<dbReference type="PROSITE" id="PS50905">
    <property type="entry name" value="FERRITIN_LIKE"/>
    <property type="match status" value="1"/>
</dbReference>
<keyword evidence="3" id="KW-1185">Reference proteome</keyword>
<dbReference type="SUPFAM" id="SSF47240">
    <property type="entry name" value="Ferritin-like"/>
    <property type="match status" value="1"/>
</dbReference>
<dbReference type="EMBL" id="JACOGK010000030">
    <property type="protein sequence ID" value="MBC3537547.1"/>
    <property type="molecule type" value="Genomic_DNA"/>
</dbReference>
<dbReference type="InterPro" id="IPR009078">
    <property type="entry name" value="Ferritin-like_SF"/>
</dbReference>
<dbReference type="Pfam" id="PF02915">
    <property type="entry name" value="Rubrerythrin"/>
    <property type="match status" value="1"/>
</dbReference>
<dbReference type="InterPro" id="IPR009040">
    <property type="entry name" value="Ferritin-like_diiron"/>
</dbReference>
<evidence type="ECO:0000313" key="2">
    <source>
        <dbReference type="EMBL" id="MBC3537547.1"/>
    </source>
</evidence>
<proteinExistence type="predicted"/>